<feature type="transmembrane region" description="Helical" evidence="15">
    <location>
        <begin position="838"/>
        <end position="868"/>
    </location>
</feature>
<dbReference type="InterPro" id="IPR018303">
    <property type="entry name" value="ATPase_P-typ_P_site"/>
</dbReference>
<dbReference type="SUPFAM" id="SSF81660">
    <property type="entry name" value="Metal cation-transporting ATPase, ATP-binding domain N"/>
    <property type="match status" value="1"/>
</dbReference>
<comment type="subcellular location">
    <subcellularLocation>
        <location evidence="1">Endomembrane system</location>
        <topology evidence="1">Multi-pass membrane protein</topology>
    </subcellularLocation>
    <subcellularLocation>
        <location evidence="15">Membrane</location>
    </subcellularLocation>
</comment>
<evidence type="ECO:0000256" key="6">
    <source>
        <dbReference type="ARBA" id="ARBA00022737"/>
    </source>
</evidence>
<feature type="transmembrane region" description="Helical" evidence="15">
    <location>
        <begin position="1253"/>
        <end position="1277"/>
    </location>
</feature>
<feature type="region of interest" description="Disordered" evidence="16">
    <location>
        <begin position="168"/>
        <end position="230"/>
    </location>
</feature>
<dbReference type="FunFam" id="2.70.150.10:FF:000068">
    <property type="entry name" value="Copper resistance-associated P-type ATPase"/>
    <property type="match status" value="1"/>
</dbReference>
<evidence type="ECO:0000256" key="4">
    <source>
        <dbReference type="ARBA" id="ARBA00022692"/>
    </source>
</evidence>
<dbReference type="NCBIfam" id="TIGR00003">
    <property type="entry name" value="copper ion binding protein"/>
    <property type="match status" value="2"/>
</dbReference>
<keyword evidence="9" id="KW-0460">Magnesium</keyword>
<dbReference type="SUPFAM" id="SSF81653">
    <property type="entry name" value="Calcium ATPase, transduction domain A"/>
    <property type="match status" value="1"/>
</dbReference>
<dbReference type="NCBIfam" id="TIGR01494">
    <property type="entry name" value="ATPase_P-type"/>
    <property type="match status" value="2"/>
</dbReference>
<dbReference type="Proteomes" id="UP000319663">
    <property type="component" value="Unassembled WGS sequence"/>
</dbReference>
<dbReference type="Gene3D" id="3.40.50.1000">
    <property type="entry name" value="HAD superfamily/HAD-like"/>
    <property type="match status" value="1"/>
</dbReference>
<dbReference type="SUPFAM" id="SSF56784">
    <property type="entry name" value="HAD-like"/>
    <property type="match status" value="1"/>
</dbReference>
<name>A0A507R384_MONPU</name>
<evidence type="ECO:0000256" key="3">
    <source>
        <dbReference type="ARBA" id="ARBA00022448"/>
    </source>
</evidence>
<dbReference type="GO" id="GO:0055070">
    <property type="term" value="P:copper ion homeostasis"/>
    <property type="evidence" value="ECO:0007669"/>
    <property type="project" value="TreeGrafter"/>
</dbReference>
<dbReference type="SUPFAM" id="SSF81665">
    <property type="entry name" value="Calcium ATPase, transmembrane domain M"/>
    <property type="match status" value="1"/>
</dbReference>
<dbReference type="Pfam" id="PF00702">
    <property type="entry name" value="Hydrolase"/>
    <property type="match status" value="1"/>
</dbReference>
<dbReference type="STRING" id="5098.A0A507R384"/>
<evidence type="ECO:0000256" key="7">
    <source>
        <dbReference type="ARBA" id="ARBA00022741"/>
    </source>
</evidence>
<dbReference type="PROSITE" id="PS01229">
    <property type="entry name" value="COF_2"/>
    <property type="match status" value="1"/>
</dbReference>
<evidence type="ECO:0000313" key="19">
    <source>
        <dbReference type="Proteomes" id="UP000319663"/>
    </source>
</evidence>
<dbReference type="PRINTS" id="PR00120">
    <property type="entry name" value="HATPASE"/>
</dbReference>
<feature type="domain" description="HMA" evidence="17">
    <location>
        <begin position="20"/>
        <end position="85"/>
    </location>
</feature>
<keyword evidence="5 15" id="KW-0479">Metal-binding</keyword>
<protein>
    <recommendedName>
        <fullName evidence="17">HMA domain-containing protein</fullName>
    </recommendedName>
</protein>
<evidence type="ECO:0000256" key="1">
    <source>
        <dbReference type="ARBA" id="ARBA00004127"/>
    </source>
</evidence>
<dbReference type="InterPro" id="IPR027256">
    <property type="entry name" value="P-typ_ATPase_IB"/>
</dbReference>
<feature type="transmembrane region" description="Helical" evidence="15">
    <location>
        <begin position="590"/>
        <end position="617"/>
    </location>
</feature>
<dbReference type="GO" id="GO:0016020">
    <property type="term" value="C:membrane"/>
    <property type="evidence" value="ECO:0007669"/>
    <property type="project" value="UniProtKB-SubCell"/>
</dbReference>
<sequence length="1294" mass="140480">MPSVADIQRPRTPGGHSYCHRSIFLVNNIHCASCVAYIEEVLSRIPDVGDVDVSILTHQVCVYHGEGATSAALAKALIQAAFEVHHVTAYNNEGSVISDIDTTPWLHRNSSSYSSPRVLHIPTTPDKRDGLGTGRTLHIANCDACRKEELEKLSSSCPSEYVASQEKSHQGTFWHPSGGLSHSPSLKRRASDTEQLVSHFLSTDISETDILPPDSPNELSRPASARPQQTQTEKFNAVLSIGGMSCASCANSITSQVEQLEFVQDITVNLLTNSAAVSYDGPQSNIDKVVEQIEEIGFEASVGEVTPASTSKQVTKSYITEISIDGMTCGSCVGAVTRGVEELPFVVRVSVNLLSHSGQVEFHGRENLDSIVQKIEDLGYDASVTSVHAVAANDDSDESTARNTRTVFIRVNGMFCHHCPDKVLGSLRDLPDPSLVIEKPLSVKDPVLKITYVPHPPAVTIRRILSTIEDANNAFKATVYHPPSIEDRSRAMQLHERRRLLSRLLFVFVVTIPTFLIGIVFMSLVPSYNRIRMYLEHPIWAGNVTRIEWALFIMATPVMFYGTDVFHVRAAKEIYALWRPGSRVPILRRFYRFGSMNLLISAGTMVAYIASLAVLVIDAVEATPTSTHSSTYFDTVVFLTLFILAGRFMEAYSKAKTGDAVTSLGKLRPSEALLIGSSHPSYQNISVDFRADGIQKIPLDLLEVGDVVRVLHGTSPPADGIVMGDGSYQFDESSLTGESRPVKKTTGDQVYAGSVNIAQPVHVRITEISGSSMLDKIIAVVREGQTKRAPLERVADTITAHFVPTITLIAIVTFVLWLSLGESGVLPADYLDIARGGWAFWSLEFAISVFVVACPCGLALAAPTALFVGAGLAAKSGILVKGGGEAFQEASRLNAIVFDKTGTLTEGGSLKVSDHEVMSTDPEESQIAWLLARKLEENSNHPIAKAVLEFCCSVETSYMSVASAEMHEIAGQGMKGVFTVSSDGQKQTVRYEAAIGNERLLKGLASPDLDTYYLSTLLSKYQSSGKSTAILSLRRIDDQSHNFLPSIVFATSDLIRPESAHVVSQLQERHVEVFMCTGDNQNTAYAVADMLKIPRSNVKANALPADKADFIHQIQDGGTSSSSVDQSLAEHSQGQGEKQRNGPLRPIVAFVGDGVNDAPALAAADVSIAMASGSDVAINSASFILLNSNLSTILQLVILSRRVFNRVRMNFGWAIVYNLCLVPIAAGVFYPIVSGQQHGNNFNDSMMVNKHWRLGPVWAALAMALSSVSVISSSLALRIEMRGLLGKIFKWKQK</sequence>
<gene>
    <name evidence="18" type="ORF">MPDQ_003482</name>
</gene>
<dbReference type="InterPro" id="IPR008250">
    <property type="entry name" value="ATPase_P-typ_transduc_dom_A_sf"/>
</dbReference>
<feature type="transmembrane region" description="Helical" evidence="15">
    <location>
        <begin position="798"/>
        <end position="818"/>
    </location>
</feature>
<dbReference type="GO" id="GO:0005524">
    <property type="term" value="F:ATP binding"/>
    <property type="evidence" value="ECO:0007669"/>
    <property type="project" value="UniProtKB-UniRule"/>
</dbReference>
<dbReference type="InterPro" id="IPR023298">
    <property type="entry name" value="ATPase_P-typ_TM_dom_sf"/>
</dbReference>
<evidence type="ECO:0000259" key="17">
    <source>
        <dbReference type="PROSITE" id="PS50846"/>
    </source>
</evidence>
<comment type="caution">
    <text evidence="18">The sequence shown here is derived from an EMBL/GenBank/DDBJ whole genome shotgun (WGS) entry which is preliminary data.</text>
</comment>
<keyword evidence="19" id="KW-1185">Reference proteome</keyword>
<accession>A0A507R384</accession>
<keyword evidence="3" id="KW-0813">Transport</keyword>
<feature type="transmembrane region" description="Helical" evidence="15">
    <location>
        <begin position="504"/>
        <end position="529"/>
    </location>
</feature>
<dbReference type="GO" id="GO:0016887">
    <property type="term" value="F:ATP hydrolysis activity"/>
    <property type="evidence" value="ECO:0007669"/>
    <property type="project" value="InterPro"/>
</dbReference>
<dbReference type="FunFam" id="3.30.70.100:FF:000043">
    <property type="entry name" value="Copper-transporting ATPase 2"/>
    <property type="match status" value="1"/>
</dbReference>
<dbReference type="InterPro" id="IPR059000">
    <property type="entry name" value="ATPase_P-type_domA"/>
</dbReference>
<comment type="similarity">
    <text evidence="2 15">Belongs to the cation transport ATPase (P-type) (TC 3.A.3) family. Type IB subfamily.</text>
</comment>
<evidence type="ECO:0000256" key="9">
    <source>
        <dbReference type="ARBA" id="ARBA00022842"/>
    </source>
</evidence>
<dbReference type="Gene3D" id="3.40.1110.10">
    <property type="entry name" value="Calcium-transporting ATPase, cytoplasmic domain N"/>
    <property type="match status" value="1"/>
</dbReference>
<dbReference type="InterPro" id="IPR023214">
    <property type="entry name" value="HAD_sf"/>
</dbReference>
<feature type="transmembrane region" description="Helical" evidence="15">
    <location>
        <begin position="629"/>
        <end position="646"/>
    </location>
</feature>
<keyword evidence="10" id="KW-1278">Translocase</keyword>
<dbReference type="InterPro" id="IPR006121">
    <property type="entry name" value="HMA_dom"/>
</dbReference>
<feature type="compositionally biased region" description="Polar residues" evidence="16">
    <location>
        <begin position="1116"/>
        <end position="1136"/>
    </location>
</feature>
<dbReference type="InterPro" id="IPR006122">
    <property type="entry name" value="HMA_Cu_ion-bd"/>
</dbReference>
<feature type="domain" description="HMA" evidence="17">
    <location>
        <begin position="318"/>
        <end position="383"/>
    </location>
</feature>
<dbReference type="EMBL" id="VIFY01000022">
    <property type="protein sequence ID" value="TQB75229.1"/>
    <property type="molecule type" value="Genomic_DNA"/>
</dbReference>
<dbReference type="PANTHER" id="PTHR43520:SF32">
    <property type="entry name" value="COPPER RESISTANCE P-TYPE ATPASE (EUROFUNG)"/>
    <property type="match status" value="1"/>
</dbReference>
<dbReference type="Pfam" id="PF00403">
    <property type="entry name" value="HMA"/>
    <property type="match status" value="3"/>
</dbReference>
<dbReference type="InterPro" id="IPR023299">
    <property type="entry name" value="ATPase_P-typ_cyto_dom_N"/>
</dbReference>
<dbReference type="CDD" id="cd00371">
    <property type="entry name" value="HMA"/>
    <property type="match status" value="3"/>
</dbReference>
<dbReference type="PROSITE" id="PS50846">
    <property type="entry name" value="HMA_2"/>
    <property type="match status" value="3"/>
</dbReference>
<dbReference type="PRINTS" id="PR00119">
    <property type="entry name" value="CATATPASE"/>
</dbReference>
<evidence type="ECO:0000256" key="11">
    <source>
        <dbReference type="ARBA" id="ARBA00022989"/>
    </source>
</evidence>
<dbReference type="InterPro" id="IPR036163">
    <property type="entry name" value="HMA_dom_sf"/>
</dbReference>
<evidence type="ECO:0000256" key="12">
    <source>
        <dbReference type="ARBA" id="ARBA00023008"/>
    </source>
</evidence>
<dbReference type="Gene3D" id="3.30.70.100">
    <property type="match status" value="3"/>
</dbReference>
<organism evidence="18 19">
    <name type="scientific">Monascus purpureus</name>
    <name type="common">Red mold</name>
    <name type="synonym">Monascus anka</name>
    <dbReference type="NCBI Taxonomy" id="5098"/>
    <lineage>
        <taxon>Eukaryota</taxon>
        <taxon>Fungi</taxon>
        <taxon>Dikarya</taxon>
        <taxon>Ascomycota</taxon>
        <taxon>Pezizomycotina</taxon>
        <taxon>Eurotiomycetes</taxon>
        <taxon>Eurotiomycetidae</taxon>
        <taxon>Eurotiales</taxon>
        <taxon>Aspergillaceae</taxon>
        <taxon>Monascus</taxon>
    </lineage>
</organism>
<dbReference type="SFLD" id="SFLDG00002">
    <property type="entry name" value="C1.7:_P-type_atpase_like"/>
    <property type="match status" value="1"/>
</dbReference>
<evidence type="ECO:0000256" key="15">
    <source>
        <dbReference type="RuleBase" id="RU362081"/>
    </source>
</evidence>
<dbReference type="SUPFAM" id="SSF55008">
    <property type="entry name" value="HMA, heavy metal-associated domain"/>
    <property type="match status" value="3"/>
</dbReference>
<keyword evidence="6" id="KW-0677">Repeat</keyword>
<evidence type="ECO:0000256" key="2">
    <source>
        <dbReference type="ARBA" id="ARBA00006024"/>
    </source>
</evidence>
<dbReference type="InterPro" id="IPR036412">
    <property type="entry name" value="HAD-like_sf"/>
</dbReference>
<dbReference type="SFLD" id="SFLDS00003">
    <property type="entry name" value="Haloacid_Dehalogenase"/>
    <property type="match status" value="1"/>
</dbReference>
<keyword evidence="11 15" id="KW-1133">Transmembrane helix</keyword>
<dbReference type="NCBIfam" id="TIGR01525">
    <property type="entry name" value="ATPase-IB_hvy"/>
    <property type="match status" value="1"/>
</dbReference>
<evidence type="ECO:0000256" key="16">
    <source>
        <dbReference type="SAM" id="MobiDB-lite"/>
    </source>
</evidence>
<feature type="transmembrane region" description="Helical" evidence="15">
    <location>
        <begin position="1211"/>
        <end position="1233"/>
    </location>
</feature>
<keyword evidence="4 15" id="KW-0812">Transmembrane</keyword>
<dbReference type="GO" id="GO:0005507">
    <property type="term" value="F:copper ion binding"/>
    <property type="evidence" value="ECO:0007669"/>
    <property type="project" value="InterPro"/>
</dbReference>
<dbReference type="Pfam" id="PF00122">
    <property type="entry name" value="E1-E2_ATPase"/>
    <property type="match status" value="1"/>
</dbReference>
<evidence type="ECO:0000313" key="18">
    <source>
        <dbReference type="EMBL" id="TQB75229.1"/>
    </source>
</evidence>
<dbReference type="Gene3D" id="2.70.150.10">
    <property type="entry name" value="Calcium-transporting ATPase, cytoplasmic transduction domain A"/>
    <property type="match status" value="1"/>
</dbReference>
<evidence type="ECO:0000256" key="10">
    <source>
        <dbReference type="ARBA" id="ARBA00022967"/>
    </source>
</evidence>
<dbReference type="InterPro" id="IPR044492">
    <property type="entry name" value="P_typ_ATPase_HD_dom"/>
</dbReference>
<dbReference type="FunFam" id="3.30.70.100:FF:000001">
    <property type="entry name" value="ATPase copper transporting beta"/>
    <property type="match status" value="1"/>
</dbReference>
<evidence type="ECO:0000256" key="8">
    <source>
        <dbReference type="ARBA" id="ARBA00022840"/>
    </source>
</evidence>
<dbReference type="InterPro" id="IPR017969">
    <property type="entry name" value="Heavy-metal-associated_CS"/>
</dbReference>
<reference evidence="18 19" key="1">
    <citation type="submission" date="2019-06" db="EMBL/GenBank/DDBJ databases">
        <title>Wine fermentation using esterase from Monascus purpureus.</title>
        <authorList>
            <person name="Geng C."/>
            <person name="Zhang Y."/>
        </authorList>
    </citation>
    <scope>NUCLEOTIDE SEQUENCE [LARGE SCALE GENOMIC DNA]</scope>
    <source>
        <strain evidence="18">HQ1</strain>
    </source>
</reference>
<keyword evidence="7 15" id="KW-0547">Nucleotide-binding</keyword>
<dbReference type="PROSITE" id="PS00154">
    <property type="entry name" value="ATPASE_E1_E2"/>
    <property type="match status" value="1"/>
</dbReference>
<dbReference type="InterPro" id="IPR001757">
    <property type="entry name" value="P_typ_ATPase"/>
</dbReference>
<evidence type="ECO:0000256" key="5">
    <source>
        <dbReference type="ARBA" id="ARBA00022723"/>
    </source>
</evidence>
<evidence type="ECO:0000256" key="13">
    <source>
        <dbReference type="ARBA" id="ARBA00023065"/>
    </source>
</evidence>
<feature type="region of interest" description="Disordered" evidence="16">
    <location>
        <begin position="1116"/>
        <end position="1141"/>
    </location>
</feature>
<proteinExistence type="inferred from homology"/>
<dbReference type="SFLD" id="SFLDF00027">
    <property type="entry name" value="p-type_atpase"/>
    <property type="match status" value="1"/>
</dbReference>
<evidence type="ECO:0000256" key="14">
    <source>
        <dbReference type="ARBA" id="ARBA00023136"/>
    </source>
</evidence>
<dbReference type="PROSITE" id="PS01047">
    <property type="entry name" value="HMA_1"/>
    <property type="match status" value="2"/>
</dbReference>
<keyword evidence="13" id="KW-0406">Ion transport</keyword>
<dbReference type="GO" id="GO:0043682">
    <property type="term" value="F:P-type divalent copper transporter activity"/>
    <property type="evidence" value="ECO:0007669"/>
    <property type="project" value="TreeGrafter"/>
</dbReference>
<keyword evidence="14 15" id="KW-0472">Membrane</keyword>
<dbReference type="PANTHER" id="PTHR43520">
    <property type="entry name" value="ATP7, ISOFORM B"/>
    <property type="match status" value="1"/>
</dbReference>
<feature type="domain" description="HMA" evidence="17">
    <location>
        <begin position="235"/>
        <end position="301"/>
    </location>
</feature>
<keyword evidence="8 15" id="KW-0067">ATP-binding</keyword>
<feature type="compositionally biased region" description="Polar residues" evidence="16">
    <location>
        <begin position="193"/>
        <end position="205"/>
    </location>
</feature>
<keyword evidence="12" id="KW-0186">Copper</keyword>